<dbReference type="Pfam" id="PF00108">
    <property type="entry name" value="Thiolase_N"/>
    <property type="match status" value="1"/>
</dbReference>
<feature type="domain" description="Thiolase N-terminal" evidence="8">
    <location>
        <begin position="4"/>
        <end position="253"/>
    </location>
</feature>
<accession>A0A0R2AB88</accession>
<evidence type="ECO:0000313" key="10">
    <source>
        <dbReference type="EMBL" id="KRM64429.1"/>
    </source>
</evidence>
<dbReference type="PROSITE" id="PS00737">
    <property type="entry name" value="THIOLASE_2"/>
    <property type="match status" value="1"/>
</dbReference>
<dbReference type="RefSeq" id="WP_056976715.1">
    <property type="nucleotide sequence ID" value="NZ_AYYP01000032.1"/>
</dbReference>
<sequence>MSDVVIVSACRSPLGKFGGALKDVSAVELGQSVVKEALARAQIDGQLVDEVIFGNVLAAGLGQNPARQIALKAGLPQKVAATTINMVCGSGLKAVCLGASMIKAGDAQVVVCGGSENMSAAPYLLPSMRFGARLNDSQVIDSLIHDGLQDAFSGEHMGLTAERVAAQFKISRQVQDEFALTSQLKAQKAQMAGRFEAEIVPLAQLASDETIRYDTSLEKLAKLKPVFKANGTVTAGNAAGLNDGAAALVLMAKETAQARGLDYLAEIKAYANVGLDPQVMGLGPIEAVKKLVAQSDLQLADFDLIEANEAFAAQALAVLDQLQLDTSKVNVNGGSLALGHPLGASGARILVTLLYELKRRQANLGLATLCVGGGQGVALAVEAK</sequence>
<feature type="active site" description="Proton acceptor" evidence="6">
    <location>
        <position position="370"/>
    </location>
</feature>
<dbReference type="AlphaFoldDB" id="A0A0R2AB88"/>
<evidence type="ECO:0000256" key="7">
    <source>
        <dbReference type="RuleBase" id="RU003557"/>
    </source>
</evidence>
<evidence type="ECO:0000259" key="8">
    <source>
        <dbReference type="Pfam" id="PF00108"/>
    </source>
</evidence>
<dbReference type="SUPFAM" id="SSF53901">
    <property type="entry name" value="Thiolase-like"/>
    <property type="match status" value="2"/>
</dbReference>
<feature type="active site" description="Proton acceptor" evidence="6">
    <location>
        <position position="340"/>
    </location>
</feature>
<dbReference type="CDD" id="cd00751">
    <property type="entry name" value="thiolase"/>
    <property type="match status" value="1"/>
</dbReference>
<reference evidence="10 11" key="1">
    <citation type="journal article" date="2015" name="Genome Announc.">
        <title>Expanding the biotechnology potential of lactobacilli through comparative genomics of 213 strains and associated genera.</title>
        <authorList>
            <person name="Sun Z."/>
            <person name="Harris H.M."/>
            <person name="McCann A."/>
            <person name="Guo C."/>
            <person name="Argimon S."/>
            <person name="Zhang W."/>
            <person name="Yang X."/>
            <person name="Jeffery I.B."/>
            <person name="Cooney J.C."/>
            <person name="Kagawa T.F."/>
            <person name="Liu W."/>
            <person name="Song Y."/>
            <person name="Salvetti E."/>
            <person name="Wrobel A."/>
            <person name="Rasinkangas P."/>
            <person name="Parkhill J."/>
            <person name="Rea M.C."/>
            <person name="O'Sullivan O."/>
            <person name="Ritari J."/>
            <person name="Douillard F.P."/>
            <person name="Paul Ross R."/>
            <person name="Yang R."/>
            <person name="Briner A.E."/>
            <person name="Felis G.E."/>
            <person name="de Vos W.M."/>
            <person name="Barrangou R."/>
            <person name="Klaenhammer T.R."/>
            <person name="Caufield P.W."/>
            <person name="Cui Y."/>
            <person name="Zhang H."/>
            <person name="O'Toole P.W."/>
        </authorList>
    </citation>
    <scope>NUCLEOTIDE SEQUENCE [LARGE SCALE GENOMIC DNA]</scope>
    <source>
        <strain evidence="10 11">DSM 20509</strain>
    </source>
</reference>
<dbReference type="InterPro" id="IPR020617">
    <property type="entry name" value="Thiolase_C"/>
</dbReference>
<dbReference type="EMBL" id="AYYP01000032">
    <property type="protein sequence ID" value="KRM64429.1"/>
    <property type="molecule type" value="Genomic_DNA"/>
</dbReference>
<dbReference type="InterPro" id="IPR020610">
    <property type="entry name" value="Thiolase_AS"/>
</dbReference>
<organism evidence="10 11">
    <name type="scientific">Ligilactobacillus agilis DSM 20509</name>
    <dbReference type="NCBI Taxonomy" id="1423718"/>
    <lineage>
        <taxon>Bacteria</taxon>
        <taxon>Bacillati</taxon>
        <taxon>Bacillota</taxon>
        <taxon>Bacilli</taxon>
        <taxon>Lactobacillales</taxon>
        <taxon>Lactobacillaceae</taxon>
        <taxon>Ligilactobacillus</taxon>
    </lineage>
</organism>
<dbReference type="InterPro" id="IPR020616">
    <property type="entry name" value="Thiolase_N"/>
</dbReference>
<evidence type="ECO:0000256" key="4">
    <source>
        <dbReference type="ARBA" id="ARBA00023315"/>
    </source>
</evidence>
<protein>
    <recommendedName>
        <fullName evidence="2">acetyl-CoA C-acetyltransferase</fullName>
        <ecNumber evidence="2">2.3.1.9</ecNumber>
    </recommendedName>
    <alternativeName>
        <fullName evidence="5">Acetoacetyl-CoA thiolase</fullName>
    </alternativeName>
</protein>
<dbReference type="PROSITE" id="PS00098">
    <property type="entry name" value="THIOLASE_1"/>
    <property type="match status" value="1"/>
</dbReference>
<dbReference type="EC" id="2.3.1.9" evidence="2"/>
<dbReference type="PIRSF" id="PIRSF000429">
    <property type="entry name" value="Ac-CoA_Ac_transf"/>
    <property type="match status" value="1"/>
</dbReference>
<name>A0A0R2AB88_9LACO</name>
<dbReference type="PROSITE" id="PS00099">
    <property type="entry name" value="THIOLASE_3"/>
    <property type="match status" value="1"/>
</dbReference>
<gene>
    <name evidence="10" type="ORF">FC14_GL001887</name>
</gene>
<dbReference type="InterPro" id="IPR020615">
    <property type="entry name" value="Thiolase_acyl_enz_int_AS"/>
</dbReference>
<dbReference type="InterPro" id="IPR020613">
    <property type="entry name" value="Thiolase_CS"/>
</dbReference>
<keyword evidence="4 7" id="KW-0012">Acyltransferase</keyword>
<dbReference type="FunFam" id="3.40.47.10:FF:000010">
    <property type="entry name" value="Acetyl-CoA acetyltransferase (Thiolase)"/>
    <property type="match status" value="1"/>
</dbReference>
<dbReference type="PANTHER" id="PTHR18919">
    <property type="entry name" value="ACETYL-COA C-ACYLTRANSFERASE"/>
    <property type="match status" value="1"/>
</dbReference>
<keyword evidence="11" id="KW-1185">Reference proteome</keyword>
<evidence type="ECO:0000256" key="3">
    <source>
        <dbReference type="ARBA" id="ARBA00022679"/>
    </source>
</evidence>
<evidence type="ECO:0000256" key="1">
    <source>
        <dbReference type="ARBA" id="ARBA00010982"/>
    </source>
</evidence>
<comment type="similarity">
    <text evidence="1 7">Belongs to the thiolase-like superfamily. Thiolase family.</text>
</comment>
<keyword evidence="3 7" id="KW-0808">Transferase</keyword>
<dbReference type="PANTHER" id="PTHR18919:SF107">
    <property type="entry name" value="ACETYL-COA ACETYLTRANSFERASE, CYTOSOLIC"/>
    <property type="match status" value="1"/>
</dbReference>
<evidence type="ECO:0000256" key="5">
    <source>
        <dbReference type="ARBA" id="ARBA00030755"/>
    </source>
</evidence>
<evidence type="ECO:0000256" key="2">
    <source>
        <dbReference type="ARBA" id="ARBA00012705"/>
    </source>
</evidence>
<dbReference type="InterPro" id="IPR016039">
    <property type="entry name" value="Thiolase-like"/>
</dbReference>
<dbReference type="Pfam" id="PF02803">
    <property type="entry name" value="Thiolase_C"/>
    <property type="match status" value="1"/>
</dbReference>
<dbReference type="InterPro" id="IPR002155">
    <property type="entry name" value="Thiolase"/>
</dbReference>
<feature type="domain" description="Thiolase C-terminal" evidence="9">
    <location>
        <begin position="263"/>
        <end position="382"/>
    </location>
</feature>
<proteinExistence type="inferred from homology"/>
<dbReference type="Gene3D" id="3.40.47.10">
    <property type="match status" value="2"/>
</dbReference>
<dbReference type="GO" id="GO:0003985">
    <property type="term" value="F:acetyl-CoA C-acetyltransferase activity"/>
    <property type="evidence" value="ECO:0007669"/>
    <property type="project" value="UniProtKB-EC"/>
</dbReference>
<evidence type="ECO:0000256" key="6">
    <source>
        <dbReference type="PIRSR" id="PIRSR000429-1"/>
    </source>
</evidence>
<evidence type="ECO:0000259" key="9">
    <source>
        <dbReference type="Pfam" id="PF02803"/>
    </source>
</evidence>
<dbReference type="PATRIC" id="fig|1423718.3.peg.1957"/>
<dbReference type="OrthoDB" id="9764892at2"/>
<evidence type="ECO:0000313" key="11">
    <source>
        <dbReference type="Proteomes" id="UP000051008"/>
    </source>
</evidence>
<feature type="active site" description="Acyl-thioester intermediate" evidence="6">
    <location>
        <position position="88"/>
    </location>
</feature>
<comment type="caution">
    <text evidence="10">The sequence shown here is derived from an EMBL/GenBank/DDBJ whole genome shotgun (WGS) entry which is preliminary data.</text>
</comment>
<dbReference type="NCBIfam" id="TIGR01930">
    <property type="entry name" value="AcCoA-C-Actrans"/>
    <property type="match status" value="1"/>
</dbReference>
<dbReference type="Proteomes" id="UP000051008">
    <property type="component" value="Unassembled WGS sequence"/>
</dbReference>